<dbReference type="PANTHER" id="PTHR47649">
    <property type="entry name" value="RIBONUCLEASE D"/>
    <property type="match status" value="1"/>
</dbReference>
<feature type="domain" description="HRDC" evidence="2">
    <location>
        <begin position="281"/>
        <end position="361"/>
    </location>
</feature>
<proteinExistence type="predicted"/>
<dbReference type="Pfam" id="PF18305">
    <property type="entry name" value="DNA_pol_A_exoN"/>
    <property type="match status" value="1"/>
</dbReference>
<sequence length="459" mass="49982">MTSFEPEFIVPQAPERPAPAAPRAPQDDPAPEPPAPEPPATVTDASESADDADVTPAAPVADTPSLPPLVLREQLPPVVDTDDLYAATCRAIASGSGPVAIDAERASGYRYSQRAYLVQLRRVGSGTHLVDPVPFADLTALDDAIGDEEWILHAATQDLPCLTEAGMRPRALFDTELAGRLLNLPRVGLATLVELYLGHSLAKEHSAADWSTRPLPEPWLVYAALDVEVLVELRDLLEAELERAGKLAWALQEFEALLSFTGPPPKTDRWRRTSGMHRIRGRRNLALVRELWETRDQIAERRDTTPGRVLTDAAIVEMATVAPTDADQLKGLRTMRGRGARRHLNEWQRAIDTALALPEDELPRSSVRGDGPPPPRAWAEKHPEAADRLGRCREVVVTLAEQHDLPAENLIAPGTVRELAWEPPADLSAESVGALLAEKGARPWQVELVSTPLSAALRG</sequence>
<dbReference type="Gene3D" id="3.30.420.10">
    <property type="entry name" value="Ribonuclease H-like superfamily/Ribonuclease H"/>
    <property type="match status" value="1"/>
</dbReference>
<dbReference type="Proteomes" id="UP001501057">
    <property type="component" value="Unassembled WGS sequence"/>
</dbReference>
<protein>
    <submittedName>
        <fullName evidence="3">Ribonuclease D</fullName>
    </submittedName>
</protein>
<dbReference type="InterPro" id="IPR012337">
    <property type="entry name" value="RNaseH-like_sf"/>
</dbReference>
<dbReference type="SUPFAM" id="SSF47819">
    <property type="entry name" value="HRDC-like"/>
    <property type="match status" value="1"/>
</dbReference>
<dbReference type="InterPro" id="IPR036397">
    <property type="entry name" value="RNaseH_sf"/>
</dbReference>
<dbReference type="Pfam" id="PF00570">
    <property type="entry name" value="HRDC"/>
    <property type="match status" value="1"/>
</dbReference>
<dbReference type="InterPro" id="IPR051086">
    <property type="entry name" value="RNase_D-like"/>
</dbReference>
<dbReference type="PROSITE" id="PS50967">
    <property type="entry name" value="HRDC"/>
    <property type="match status" value="1"/>
</dbReference>
<comment type="caution">
    <text evidence="3">The sequence shown here is derived from an EMBL/GenBank/DDBJ whole genome shotgun (WGS) entry which is preliminary data.</text>
</comment>
<feature type="compositionally biased region" description="Low complexity" evidence="1">
    <location>
        <begin position="54"/>
        <end position="64"/>
    </location>
</feature>
<evidence type="ECO:0000313" key="3">
    <source>
        <dbReference type="EMBL" id="GAA1728234.1"/>
    </source>
</evidence>
<dbReference type="SMART" id="SM00474">
    <property type="entry name" value="35EXOc"/>
    <property type="match status" value="1"/>
</dbReference>
<dbReference type="RefSeq" id="WP_344197612.1">
    <property type="nucleotide sequence ID" value="NZ_BAAAME010000002.1"/>
</dbReference>
<organism evidence="3 4">
    <name type="scientific">Aeromicrobium alkaliterrae</name>
    <dbReference type="NCBI Taxonomy" id="302168"/>
    <lineage>
        <taxon>Bacteria</taxon>
        <taxon>Bacillati</taxon>
        <taxon>Actinomycetota</taxon>
        <taxon>Actinomycetes</taxon>
        <taxon>Propionibacteriales</taxon>
        <taxon>Nocardioidaceae</taxon>
        <taxon>Aeromicrobium</taxon>
    </lineage>
</organism>
<dbReference type="InterPro" id="IPR041605">
    <property type="entry name" value="Exo_C"/>
</dbReference>
<dbReference type="SUPFAM" id="SSF53098">
    <property type="entry name" value="Ribonuclease H-like"/>
    <property type="match status" value="1"/>
</dbReference>
<dbReference type="Pfam" id="PF01612">
    <property type="entry name" value="DNA_pol_A_exo1"/>
    <property type="match status" value="1"/>
</dbReference>
<name>A0ABN2JIS9_9ACTN</name>
<feature type="region of interest" description="Disordered" evidence="1">
    <location>
        <begin position="360"/>
        <end position="384"/>
    </location>
</feature>
<feature type="region of interest" description="Disordered" evidence="1">
    <location>
        <begin position="1"/>
        <end position="69"/>
    </location>
</feature>
<dbReference type="SMART" id="SM00341">
    <property type="entry name" value="HRDC"/>
    <property type="match status" value="1"/>
</dbReference>
<dbReference type="InterPro" id="IPR002121">
    <property type="entry name" value="HRDC_dom"/>
</dbReference>
<dbReference type="CDD" id="cd06142">
    <property type="entry name" value="RNaseD_exo"/>
    <property type="match status" value="1"/>
</dbReference>
<dbReference type="InterPro" id="IPR002562">
    <property type="entry name" value="3'-5'_exonuclease_dom"/>
</dbReference>
<dbReference type="InterPro" id="IPR010997">
    <property type="entry name" value="HRDC-like_sf"/>
</dbReference>
<dbReference type="Gene3D" id="1.10.150.80">
    <property type="entry name" value="HRDC domain"/>
    <property type="match status" value="2"/>
</dbReference>
<evidence type="ECO:0000313" key="4">
    <source>
        <dbReference type="Proteomes" id="UP001501057"/>
    </source>
</evidence>
<accession>A0ABN2JIS9</accession>
<gene>
    <name evidence="3" type="ORF">GCM10009710_06090</name>
</gene>
<keyword evidence="4" id="KW-1185">Reference proteome</keyword>
<reference evidence="3 4" key="1">
    <citation type="journal article" date="2019" name="Int. J. Syst. Evol. Microbiol.">
        <title>The Global Catalogue of Microorganisms (GCM) 10K type strain sequencing project: providing services to taxonomists for standard genome sequencing and annotation.</title>
        <authorList>
            <consortium name="The Broad Institute Genomics Platform"/>
            <consortium name="The Broad Institute Genome Sequencing Center for Infectious Disease"/>
            <person name="Wu L."/>
            <person name="Ma J."/>
        </authorList>
    </citation>
    <scope>NUCLEOTIDE SEQUENCE [LARGE SCALE GENOMIC DNA]</scope>
    <source>
        <strain evidence="3 4">JCM 13518</strain>
    </source>
</reference>
<dbReference type="EMBL" id="BAAAME010000002">
    <property type="protein sequence ID" value="GAA1728234.1"/>
    <property type="molecule type" value="Genomic_DNA"/>
</dbReference>
<evidence type="ECO:0000256" key="1">
    <source>
        <dbReference type="SAM" id="MobiDB-lite"/>
    </source>
</evidence>
<dbReference type="InterPro" id="IPR044876">
    <property type="entry name" value="HRDC_dom_sf"/>
</dbReference>
<dbReference type="PANTHER" id="PTHR47649:SF1">
    <property type="entry name" value="RIBONUCLEASE D"/>
    <property type="match status" value="1"/>
</dbReference>
<evidence type="ECO:0000259" key="2">
    <source>
        <dbReference type="PROSITE" id="PS50967"/>
    </source>
</evidence>